<gene>
    <name evidence="2" type="ORF">ACFQ1O_10950</name>
</gene>
<organism evidence="2 3">
    <name type="scientific">Pseudofulvibacter geojedonensis</name>
    <dbReference type="NCBI Taxonomy" id="1123758"/>
    <lineage>
        <taxon>Bacteria</taxon>
        <taxon>Pseudomonadati</taxon>
        <taxon>Bacteroidota</taxon>
        <taxon>Flavobacteriia</taxon>
        <taxon>Flavobacteriales</taxon>
        <taxon>Flavobacteriaceae</taxon>
        <taxon>Pseudofulvibacter</taxon>
    </lineage>
</organism>
<dbReference type="SUPFAM" id="SSF82185">
    <property type="entry name" value="Histone H3 K4-specific methyltransferase SET7/9 N-terminal domain"/>
    <property type="match status" value="1"/>
</dbReference>
<protein>
    <submittedName>
        <fullName evidence="2">Toxin-antitoxin system YwqK family antitoxin</fullName>
    </submittedName>
</protein>
<dbReference type="RefSeq" id="WP_377716065.1">
    <property type="nucleotide sequence ID" value="NZ_JBHTJM010000009.1"/>
</dbReference>
<sequence>MKKLLVVLVFMIGAIGFAQDRNVEIVQKGDIYEAVYYHVNGEIAQTGFFNAEGKLHGTWKSFDANGNKVAMGNYENGKKTGKWMFWNADKLTEVDYKNFKVEKVNEWKNKTQLAIRD</sequence>
<proteinExistence type="predicted"/>
<evidence type="ECO:0000313" key="3">
    <source>
        <dbReference type="Proteomes" id="UP001596997"/>
    </source>
</evidence>
<dbReference type="Gene3D" id="2.20.110.10">
    <property type="entry name" value="Histone H3 K4-specific methyltransferase SET7/9 N-terminal domain"/>
    <property type="match status" value="1"/>
</dbReference>
<name>A0ABW3I4Q5_9FLAO</name>
<feature type="signal peptide" evidence="1">
    <location>
        <begin position="1"/>
        <end position="18"/>
    </location>
</feature>
<comment type="caution">
    <text evidence="2">The sequence shown here is derived from an EMBL/GenBank/DDBJ whole genome shotgun (WGS) entry which is preliminary data.</text>
</comment>
<evidence type="ECO:0000256" key="1">
    <source>
        <dbReference type="SAM" id="SignalP"/>
    </source>
</evidence>
<keyword evidence="1" id="KW-0732">Signal</keyword>
<feature type="chain" id="PRO_5046990693" evidence="1">
    <location>
        <begin position="19"/>
        <end position="117"/>
    </location>
</feature>
<reference evidence="3" key="1">
    <citation type="journal article" date="2019" name="Int. J. Syst. Evol. Microbiol.">
        <title>The Global Catalogue of Microorganisms (GCM) 10K type strain sequencing project: providing services to taxonomists for standard genome sequencing and annotation.</title>
        <authorList>
            <consortium name="The Broad Institute Genomics Platform"/>
            <consortium name="The Broad Institute Genome Sequencing Center for Infectious Disease"/>
            <person name="Wu L."/>
            <person name="Ma J."/>
        </authorList>
    </citation>
    <scope>NUCLEOTIDE SEQUENCE [LARGE SCALE GENOMIC DNA]</scope>
    <source>
        <strain evidence="3">CCUG 62114</strain>
    </source>
</reference>
<evidence type="ECO:0000313" key="2">
    <source>
        <dbReference type="EMBL" id="MFD0964520.1"/>
    </source>
</evidence>
<keyword evidence="3" id="KW-1185">Reference proteome</keyword>
<dbReference type="Proteomes" id="UP001596997">
    <property type="component" value="Unassembled WGS sequence"/>
</dbReference>
<dbReference type="EMBL" id="JBHTJM010000009">
    <property type="protein sequence ID" value="MFD0964520.1"/>
    <property type="molecule type" value="Genomic_DNA"/>
</dbReference>
<accession>A0ABW3I4Q5</accession>